<dbReference type="EMBL" id="AZFA01000005">
    <property type="protein sequence ID" value="KRL67566.1"/>
    <property type="molecule type" value="Genomic_DNA"/>
</dbReference>
<protein>
    <submittedName>
        <fullName evidence="2">Thiamin ABC transporter subunit</fullName>
    </submittedName>
</protein>
<keyword evidence="1" id="KW-0472">Membrane</keyword>
<dbReference type="PIRSF" id="PIRSF037394">
    <property type="entry name" value="ABC_thiamine-permease_YkoE_prd"/>
    <property type="match status" value="1"/>
</dbReference>
<reference evidence="2 3" key="1">
    <citation type="journal article" date="2015" name="Genome Announc.">
        <title>Expanding the biotechnology potential of lactobacilli through comparative genomics of 213 strains and associated genera.</title>
        <authorList>
            <person name="Sun Z."/>
            <person name="Harris H.M."/>
            <person name="McCann A."/>
            <person name="Guo C."/>
            <person name="Argimon S."/>
            <person name="Zhang W."/>
            <person name="Yang X."/>
            <person name="Jeffery I.B."/>
            <person name="Cooney J.C."/>
            <person name="Kagawa T.F."/>
            <person name="Liu W."/>
            <person name="Song Y."/>
            <person name="Salvetti E."/>
            <person name="Wrobel A."/>
            <person name="Rasinkangas P."/>
            <person name="Parkhill J."/>
            <person name="Rea M.C."/>
            <person name="O'Sullivan O."/>
            <person name="Ritari J."/>
            <person name="Douillard F.P."/>
            <person name="Paul Ross R."/>
            <person name="Yang R."/>
            <person name="Briner A.E."/>
            <person name="Felis G.E."/>
            <person name="de Vos W.M."/>
            <person name="Barrangou R."/>
            <person name="Klaenhammer T.R."/>
            <person name="Caufield P.W."/>
            <person name="Cui Y."/>
            <person name="Zhang H."/>
            <person name="O'Toole P.W."/>
        </authorList>
    </citation>
    <scope>NUCLEOTIDE SEQUENCE [LARGE SCALE GENOMIC DNA]</scope>
    <source>
        <strain evidence="2 3">DSM 14857</strain>
    </source>
</reference>
<keyword evidence="3" id="KW-1185">Reference proteome</keyword>
<gene>
    <name evidence="2" type="ORF">FC27_GL001882</name>
</gene>
<keyword evidence="1" id="KW-1133">Transmembrane helix</keyword>
<dbReference type="Pfam" id="PF09819">
    <property type="entry name" value="ABC_cobalt"/>
    <property type="match status" value="1"/>
</dbReference>
<evidence type="ECO:0000256" key="1">
    <source>
        <dbReference type="SAM" id="Phobius"/>
    </source>
</evidence>
<comment type="caution">
    <text evidence="2">The sequence shown here is derived from an EMBL/GenBank/DDBJ whole genome shotgun (WGS) entry which is preliminary data.</text>
</comment>
<dbReference type="AlphaFoldDB" id="A0A0R1SG15"/>
<proteinExistence type="predicted"/>
<dbReference type="STRING" id="1423815.FC27_GL001882"/>
<feature type="transmembrane region" description="Helical" evidence="1">
    <location>
        <begin position="161"/>
        <end position="183"/>
    </location>
</feature>
<organism evidence="2 3">
    <name type="scientific">Companilactobacillus versmoldensis DSM 14857 = KCTC 3814</name>
    <dbReference type="NCBI Taxonomy" id="1423815"/>
    <lineage>
        <taxon>Bacteria</taxon>
        <taxon>Bacillati</taxon>
        <taxon>Bacillota</taxon>
        <taxon>Bacilli</taxon>
        <taxon>Lactobacillales</taxon>
        <taxon>Lactobacillaceae</taxon>
        <taxon>Companilactobacillus</taxon>
    </lineage>
</organism>
<dbReference type="InterPro" id="IPR017195">
    <property type="entry name" value="ABC_thiamin-permease_prd"/>
</dbReference>
<dbReference type="PATRIC" id="fig|1423815.3.peg.1925"/>
<dbReference type="eggNOG" id="COG4721">
    <property type="taxonomic scope" value="Bacteria"/>
</dbReference>
<feature type="transmembrane region" description="Helical" evidence="1">
    <location>
        <begin position="20"/>
        <end position="44"/>
    </location>
</feature>
<keyword evidence="1" id="KW-0812">Transmembrane</keyword>
<sequence>MMNRTSSTKSTSLSYSLRDVAFIALTGIFCGAIFFGTTVSYNFLSAGLAAIGLGPFANDILLGLWMIAGPLAAMLTRKVGASTLGELLGSFVEMVLGGQWGAATLISGLIQGVGNGLGFAMAGYKHFDKLGLLLSTITGTIITFGWSMINEGYAKYNLGFLILLFVVRLISIGFFSGVLVYWINKLVEKSGILNRD</sequence>
<dbReference type="Proteomes" id="UP000051647">
    <property type="component" value="Unassembled WGS sequence"/>
</dbReference>
<feature type="transmembrane region" description="Helical" evidence="1">
    <location>
        <begin position="87"/>
        <end position="110"/>
    </location>
</feature>
<feature type="transmembrane region" description="Helical" evidence="1">
    <location>
        <begin position="130"/>
        <end position="149"/>
    </location>
</feature>
<feature type="transmembrane region" description="Helical" evidence="1">
    <location>
        <begin position="56"/>
        <end position="75"/>
    </location>
</feature>
<name>A0A0R1SG15_9LACO</name>
<evidence type="ECO:0000313" key="3">
    <source>
        <dbReference type="Proteomes" id="UP000051647"/>
    </source>
</evidence>
<evidence type="ECO:0000313" key="2">
    <source>
        <dbReference type="EMBL" id="KRL67566.1"/>
    </source>
</evidence>
<accession>A0A0R1SG15</accession>
<dbReference type="RefSeq" id="WP_010625341.1">
    <property type="nucleotide sequence ID" value="NZ_AZFA01000005.1"/>
</dbReference>